<dbReference type="HOGENOM" id="CLU_1700448_0_0_6"/>
<organism evidence="1 2">
    <name type="scientific">Acinetobacter beijerinckii ANC 3835</name>
    <dbReference type="NCBI Taxonomy" id="1217649"/>
    <lineage>
        <taxon>Bacteria</taxon>
        <taxon>Pseudomonadati</taxon>
        <taxon>Pseudomonadota</taxon>
        <taxon>Gammaproteobacteria</taxon>
        <taxon>Moraxellales</taxon>
        <taxon>Moraxellaceae</taxon>
        <taxon>Acinetobacter</taxon>
    </lineage>
</organism>
<accession>N9FDW2</accession>
<dbReference type="OrthoDB" id="7192539at2"/>
<dbReference type="PATRIC" id="fig|1217649.3.peg.2710"/>
<evidence type="ECO:0000313" key="1">
    <source>
        <dbReference type="EMBL" id="ENW03044.1"/>
    </source>
</evidence>
<reference evidence="1 2" key="1">
    <citation type="submission" date="2013-02" db="EMBL/GenBank/DDBJ databases">
        <title>The Genome Sequence of Acinetobacter beijerinckii ANC 3835.</title>
        <authorList>
            <consortium name="The Broad Institute Genome Sequencing Platform"/>
            <consortium name="The Broad Institute Genome Sequencing Center for Infectious Disease"/>
            <person name="Cerqueira G."/>
            <person name="Feldgarden M."/>
            <person name="Courvalin P."/>
            <person name="Perichon B."/>
            <person name="Grillot-Courvalin C."/>
            <person name="Clermont D."/>
            <person name="Rocha E."/>
            <person name="Yoon E.-J."/>
            <person name="Nemec A."/>
            <person name="Walker B."/>
            <person name="Young S.K."/>
            <person name="Zeng Q."/>
            <person name="Gargeya S."/>
            <person name="Fitzgerald M."/>
            <person name="Haas B."/>
            <person name="Abouelleil A."/>
            <person name="Alvarado L."/>
            <person name="Arachchi H.M."/>
            <person name="Berlin A.M."/>
            <person name="Chapman S.B."/>
            <person name="Dewar J."/>
            <person name="Goldberg J."/>
            <person name="Griggs A."/>
            <person name="Gujja S."/>
            <person name="Hansen M."/>
            <person name="Howarth C."/>
            <person name="Imamovic A."/>
            <person name="Larimer J."/>
            <person name="McCowan C."/>
            <person name="Murphy C."/>
            <person name="Neiman D."/>
            <person name="Pearson M."/>
            <person name="Priest M."/>
            <person name="Roberts A."/>
            <person name="Saif S."/>
            <person name="Shea T."/>
            <person name="Sisk P."/>
            <person name="Sykes S."/>
            <person name="Wortman J."/>
            <person name="Nusbaum C."/>
            <person name="Birren B."/>
        </authorList>
    </citation>
    <scope>NUCLEOTIDE SEQUENCE [LARGE SCALE GENOMIC DNA]</scope>
    <source>
        <strain evidence="1 2">ANC 3835</strain>
    </source>
</reference>
<proteinExistence type="predicted"/>
<gene>
    <name evidence="1" type="ORF">F934_02784</name>
</gene>
<dbReference type="EMBL" id="APQK01000015">
    <property type="protein sequence ID" value="ENW03044.1"/>
    <property type="molecule type" value="Genomic_DNA"/>
</dbReference>
<protein>
    <submittedName>
        <fullName evidence="1">Uncharacterized protein</fullName>
    </submittedName>
</protein>
<evidence type="ECO:0000313" key="2">
    <source>
        <dbReference type="Proteomes" id="UP000018417"/>
    </source>
</evidence>
<dbReference type="Proteomes" id="UP000018417">
    <property type="component" value="Unassembled WGS sequence"/>
</dbReference>
<name>N9FDW2_9GAMM</name>
<sequence>MNLYPKGIDCIWIAMDKNGSLAAFVTAGFAPIPTLVLNSSLVELESIEQILIEQFPVIGEANLIVNLPRPDDFIAISKRGLFVYDWDDNQQKYVLISTPTYLKNYTDLAQGLKSYIQKLLLDSYDFSKSDNINVSKDLICTTADTD</sequence>
<dbReference type="AlphaFoldDB" id="N9FDW2"/>
<dbReference type="RefSeq" id="WP_005055698.1">
    <property type="nucleotide sequence ID" value="NZ_KB849761.1"/>
</dbReference>
<comment type="caution">
    <text evidence="1">The sequence shown here is derived from an EMBL/GenBank/DDBJ whole genome shotgun (WGS) entry which is preliminary data.</text>
</comment>